<dbReference type="EMBL" id="JACYFG010000042">
    <property type="protein sequence ID" value="MBD5781449.1"/>
    <property type="molecule type" value="Genomic_DNA"/>
</dbReference>
<evidence type="ECO:0000256" key="4">
    <source>
        <dbReference type="ARBA" id="ARBA00023239"/>
    </source>
</evidence>
<dbReference type="PANTHER" id="PTHR39210">
    <property type="entry name" value="HEPARIN-SULFATE LYASE"/>
    <property type="match status" value="1"/>
</dbReference>
<sequence>MKLLSFGLLYWRTLRHLKRAQWFALFALKLKRSHKAKAYAPKLTPLAGKWLSGPNTPGEFTAPNSFRFLNTSSDVEFANGWKVANATALWEYNLHYFHYINSLEVPAAQCLRLIESWVNDCKSGTAWAPYPTSLRIVNWIRFHNERSELPEHLLRNLTQQVEHLSQNTERHLLANHYFANGKALFIAGLFFQNERSEKWFHDGLSIIESELDEQFLEDGGHFERSPMYQRILTLDLFELVNASNGYPGRIPQRTVERIQEVAKRALRWMSGLRHPDGAYPLFGDSAYGIPPSDQEIFRFAGELAIELPAQKSETRLLHFEASGFARAEAGNFCLLADIGEIRASYQPGHAHADSLGFELSVGQKRILVDTGVDRYESGRERTSQRSTAAHNCLSINHQNSQEVWSSFRVARRARTSRIIAQTEGEEIIIHAQHDGYEKQNLAGPHSREWRLSPQALEITDTVTLNHPSSVSIFFIIHSDFIAKTRRDVIELFHKDSLSTKAASINFDPKMSALAEPCSICHQFGISQEGTRIELQCKTVGSFKHTTSIAIEQ</sequence>
<dbReference type="InterPro" id="IPR012480">
    <property type="entry name" value="Hepar_II_III_C"/>
</dbReference>
<evidence type="ECO:0000259" key="5">
    <source>
        <dbReference type="Pfam" id="PF07940"/>
    </source>
</evidence>
<evidence type="ECO:0000259" key="6">
    <source>
        <dbReference type="Pfam" id="PF16889"/>
    </source>
</evidence>
<keyword evidence="8" id="KW-1185">Reference proteome</keyword>
<keyword evidence="4 7" id="KW-0456">Lyase</keyword>
<reference evidence="7" key="1">
    <citation type="submission" date="2020-09" db="EMBL/GenBank/DDBJ databases">
        <title>Pelagicoccus enzymogenes sp. nov. with an EPS production, isolated from marine sediment.</title>
        <authorList>
            <person name="Feng X."/>
        </authorList>
    </citation>
    <scope>NUCLEOTIDE SEQUENCE</scope>
    <source>
        <strain evidence="7">NFK12</strain>
    </source>
</reference>
<dbReference type="Pfam" id="PF16889">
    <property type="entry name" value="Hepar_II_III_N"/>
    <property type="match status" value="1"/>
</dbReference>
<dbReference type="SUPFAM" id="SSF48230">
    <property type="entry name" value="Chondroitin AC/alginate lyase"/>
    <property type="match status" value="1"/>
</dbReference>
<comment type="caution">
    <text evidence="7">The sequence shown here is derived from an EMBL/GenBank/DDBJ whole genome shotgun (WGS) entry which is preliminary data.</text>
</comment>
<dbReference type="Pfam" id="PF07940">
    <property type="entry name" value="Hepar_II_III_C"/>
    <property type="match status" value="1"/>
</dbReference>
<dbReference type="GO" id="GO:0016829">
    <property type="term" value="F:lyase activity"/>
    <property type="evidence" value="ECO:0007669"/>
    <property type="project" value="UniProtKB-KW"/>
</dbReference>
<dbReference type="AlphaFoldDB" id="A0A927FAS6"/>
<organism evidence="7 8">
    <name type="scientific">Pelagicoccus enzymogenes</name>
    <dbReference type="NCBI Taxonomy" id="2773457"/>
    <lineage>
        <taxon>Bacteria</taxon>
        <taxon>Pseudomonadati</taxon>
        <taxon>Verrucomicrobiota</taxon>
        <taxon>Opitutia</taxon>
        <taxon>Puniceicoccales</taxon>
        <taxon>Pelagicoccaceae</taxon>
        <taxon>Pelagicoccus</taxon>
    </lineage>
</organism>
<feature type="domain" description="Heparin-sulfate lyase N-terminal" evidence="6">
    <location>
        <begin position="122"/>
        <end position="286"/>
    </location>
</feature>
<dbReference type="Gene3D" id="2.70.98.70">
    <property type="match status" value="1"/>
</dbReference>
<feature type="domain" description="Heparinase II/III-like C-terminal" evidence="5">
    <location>
        <begin position="315"/>
        <end position="484"/>
    </location>
</feature>
<dbReference type="RefSeq" id="WP_191618549.1">
    <property type="nucleotide sequence ID" value="NZ_JACYFG010000042.1"/>
</dbReference>
<evidence type="ECO:0000313" key="8">
    <source>
        <dbReference type="Proteomes" id="UP000622317"/>
    </source>
</evidence>
<evidence type="ECO:0000256" key="2">
    <source>
        <dbReference type="ARBA" id="ARBA00022729"/>
    </source>
</evidence>
<evidence type="ECO:0000313" key="7">
    <source>
        <dbReference type="EMBL" id="MBD5781449.1"/>
    </source>
</evidence>
<evidence type="ECO:0000256" key="3">
    <source>
        <dbReference type="ARBA" id="ARBA00022764"/>
    </source>
</evidence>
<dbReference type="GO" id="GO:0042597">
    <property type="term" value="C:periplasmic space"/>
    <property type="evidence" value="ECO:0007669"/>
    <property type="project" value="UniProtKB-SubCell"/>
</dbReference>
<evidence type="ECO:0000256" key="1">
    <source>
        <dbReference type="ARBA" id="ARBA00004418"/>
    </source>
</evidence>
<protein>
    <submittedName>
        <fullName evidence="7">Alginate lyase family protein</fullName>
    </submittedName>
</protein>
<name>A0A927FAS6_9BACT</name>
<dbReference type="Proteomes" id="UP000622317">
    <property type="component" value="Unassembled WGS sequence"/>
</dbReference>
<comment type="subcellular location">
    <subcellularLocation>
        <location evidence="1">Periplasm</location>
    </subcellularLocation>
</comment>
<keyword evidence="2" id="KW-0732">Signal</keyword>
<proteinExistence type="predicted"/>
<dbReference type="Gene3D" id="1.50.10.100">
    <property type="entry name" value="Chondroitin AC/alginate lyase"/>
    <property type="match status" value="1"/>
</dbReference>
<keyword evidence="3" id="KW-0574">Periplasm</keyword>
<dbReference type="InterPro" id="IPR031680">
    <property type="entry name" value="Hepar_II_III_N"/>
</dbReference>
<gene>
    <name evidence="7" type="ORF">IEN85_18255</name>
</gene>
<dbReference type="InterPro" id="IPR008929">
    <property type="entry name" value="Chondroitin_lyas"/>
</dbReference>
<dbReference type="PANTHER" id="PTHR39210:SF1">
    <property type="entry name" value="HEPARIN-SULFATE LYASE"/>
    <property type="match status" value="1"/>
</dbReference>
<accession>A0A927FAS6</accession>